<sequence length="66" mass="7154">MTTVLGPLFAVTVLSPQHGRFPRSDSSGEHNGLTSSEHEELAAAGEPPAAYRRPQAVTTFFEKENQ</sequence>
<protein>
    <submittedName>
        <fullName evidence="2">Uncharacterized protein</fullName>
    </submittedName>
</protein>
<organism evidence="2 3">
    <name type="scientific">Streptomyces brevispora</name>
    <dbReference type="NCBI Taxonomy" id="887462"/>
    <lineage>
        <taxon>Bacteria</taxon>
        <taxon>Bacillati</taxon>
        <taxon>Actinomycetota</taxon>
        <taxon>Actinomycetes</taxon>
        <taxon>Kitasatosporales</taxon>
        <taxon>Streptomycetaceae</taxon>
        <taxon>Streptomyces</taxon>
    </lineage>
</organism>
<keyword evidence="3" id="KW-1185">Reference proteome</keyword>
<name>A0ABZ1FYC0_9ACTN</name>
<dbReference type="Proteomes" id="UP001330827">
    <property type="component" value="Chromosome"/>
</dbReference>
<evidence type="ECO:0000313" key="3">
    <source>
        <dbReference type="Proteomes" id="UP001330827"/>
    </source>
</evidence>
<dbReference type="EMBL" id="CP109114">
    <property type="protein sequence ID" value="WSC12028.1"/>
    <property type="molecule type" value="Genomic_DNA"/>
</dbReference>
<gene>
    <name evidence="2" type="ORF">OIE64_03645</name>
</gene>
<accession>A0ABZ1FYC0</accession>
<evidence type="ECO:0000313" key="2">
    <source>
        <dbReference type="EMBL" id="WSC12028.1"/>
    </source>
</evidence>
<reference evidence="2 3" key="1">
    <citation type="submission" date="2022-10" db="EMBL/GenBank/DDBJ databases">
        <title>The complete genomes of actinobacterial strains from the NBC collection.</title>
        <authorList>
            <person name="Joergensen T.S."/>
            <person name="Alvarez Arevalo M."/>
            <person name="Sterndorff E.B."/>
            <person name="Faurdal D."/>
            <person name="Vuksanovic O."/>
            <person name="Mourched A.-S."/>
            <person name="Charusanti P."/>
            <person name="Shaw S."/>
            <person name="Blin K."/>
            <person name="Weber T."/>
        </authorList>
    </citation>
    <scope>NUCLEOTIDE SEQUENCE [LARGE SCALE GENOMIC DNA]</scope>
    <source>
        <strain evidence="2 3">NBC 01769</strain>
    </source>
</reference>
<feature type="region of interest" description="Disordered" evidence="1">
    <location>
        <begin position="17"/>
        <end position="53"/>
    </location>
</feature>
<dbReference type="RefSeq" id="WP_326590020.1">
    <property type="nucleotide sequence ID" value="NZ_CP109114.1"/>
</dbReference>
<proteinExistence type="predicted"/>
<evidence type="ECO:0000256" key="1">
    <source>
        <dbReference type="SAM" id="MobiDB-lite"/>
    </source>
</evidence>